<sequence length="424" mass="45894">MDALKSIKYLSVAVLLSTWGCTSTKQLTTKGEYDDTYGSSKDAPVVAYTPKQTPEYLENQRYQPEEPQQNTGTGTDEYYDENYVNSRKVYRNNNGSTGYASGFANGYQSGWNDYAWSQPVGWSSPYSMYGYNSPFGYNLWGRSSWNLGLGFGLGGFNSFYDPFWNSYGYNSFYSPWGYNSFYNPWGYNSFNSPWGFNSWYSPYSYGYYDRFAYGYGNNVFVNNYYNNVTSGVNGASTNRRTYGPRDGGSGSSNYNRGFTNAAVNTGGANASSGRSANARGAYDNSGYARPSRNGDWNGSSASREYTRGASRSYDGSSSNSNDTYYRPRRNGGTEGSYSSGNSNGGYNYSRPSSSSRSSDNWSSGSGNYSRGSSNSNSNSNSSWSNSNSGSFSRGSSSGWSGSSGGGSSSSGGGGGGGGSSRGPR</sequence>
<dbReference type="EMBL" id="CP002961">
    <property type="protein sequence ID" value="AFK04982.1"/>
    <property type="molecule type" value="Genomic_DNA"/>
</dbReference>
<gene>
    <name evidence="2" type="ordered locus">Emtol_3856</name>
</gene>
<organism evidence="2 3">
    <name type="scientific">Emticicia oligotrophica (strain DSM 17448 / CIP 109782 / MTCC 6937 / GPTSA100-15)</name>
    <dbReference type="NCBI Taxonomy" id="929562"/>
    <lineage>
        <taxon>Bacteria</taxon>
        <taxon>Pseudomonadati</taxon>
        <taxon>Bacteroidota</taxon>
        <taxon>Cytophagia</taxon>
        <taxon>Cytophagales</taxon>
        <taxon>Leadbetterellaceae</taxon>
        <taxon>Emticicia</taxon>
    </lineage>
</organism>
<evidence type="ECO:0008006" key="4">
    <source>
        <dbReference type="Google" id="ProtNLM"/>
    </source>
</evidence>
<dbReference type="RefSeq" id="WP_015030670.1">
    <property type="nucleotide sequence ID" value="NC_018748.1"/>
</dbReference>
<evidence type="ECO:0000256" key="1">
    <source>
        <dbReference type="SAM" id="MobiDB-lite"/>
    </source>
</evidence>
<keyword evidence="3" id="KW-1185">Reference proteome</keyword>
<name>A0ABM5N6D7_EMTOG</name>
<feature type="compositionally biased region" description="Polar residues" evidence="1">
    <location>
        <begin position="60"/>
        <end position="74"/>
    </location>
</feature>
<dbReference type="Proteomes" id="UP000002875">
    <property type="component" value="Chromosome"/>
</dbReference>
<protein>
    <recommendedName>
        <fullName evidence="4">Vitellogenin II</fullName>
    </recommendedName>
</protein>
<feature type="region of interest" description="Disordered" evidence="1">
    <location>
        <begin position="264"/>
        <end position="424"/>
    </location>
</feature>
<feature type="compositionally biased region" description="Low complexity" evidence="1">
    <location>
        <begin position="307"/>
        <end position="324"/>
    </location>
</feature>
<feature type="compositionally biased region" description="Low complexity" evidence="1">
    <location>
        <begin position="264"/>
        <end position="281"/>
    </location>
</feature>
<feature type="region of interest" description="Disordered" evidence="1">
    <location>
        <begin position="236"/>
        <end position="255"/>
    </location>
</feature>
<feature type="compositionally biased region" description="Gly residues" evidence="1">
    <location>
        <begin position="401"/>
        <end position="424"/>
    </location>
</feature>
<feature type="compositionally biased region" description="Low complexity" evidence="1">
    <location>
        <begin position="335"/>
        <end position="400"/>
    </location>
</feature>
<proteinExistence type="predicted"/>
<evidence type="ECO:0000313" key="3">
    <source>
        <dbReference type="Proteomes" id="UP000002875"/>
    </source>
</evidence>
<reference evidence="2 3" key="1">
    <citation type="submission" date="2011-07" db="EMBL/GenBank/DDBJ databases">
        <title>The complete genome of chromosome of Emticicia oligotrophica DSM 17448.</title>
        <authorList>
            <consortium name="US DOE Joint Genome Institute (JGI-PGF)"/>
            <person name="Lucas S."/>
            <person name="Han J."/>
            <person name="Lapidus A."/>
            <person name="Bruce D."/>
            <person name="Goodwin L."/>
            <person name="Pitluck S."/>
            <person name="Peters L."/>
            <person name="Kyrpides N."/>
            <person name="Mavromatis K."/>
            <person name="Ivanova N."/>
            <person name="Ovchinnikova G."/>
            <person name="Teshima H."/>
            <person name="Detter J.C."/>
            <person name="Tapia R."/>
            <person name="Han C."/>
            <person name="Land M."/>
            <person name="Hauser L."/>
            <person name="Markowitz V."/>
            <person name="Cheng J.-F."/>
            <person name="Hugenholtz P."/>
            <person name="Woyke T."/>
            <person name="Wu D."/>
            <person name="Tindall B."/>
            <person name="Pomrenke H."/>
            <person name="Brambilla E."/>
            <person name="Klenk H.-P."/>
            <person name="Eisen J.A."/>
        </authorList>
    </citation>
    <scope>NUCLEOTIDE SEQUENCE [LARGE SCALE GENOMIC DNA]</scope>
    <source>
        <strain evidence="2 3">DSM 17448</strain>
    </source>
</reference>
<accession>A0ABM5N6D7</accession>
<feature type="region of interest" description="Disordered" evidence="1">
    <location>
        <begin position="58"/>
        <end position="77"/>
    </location>
</feature>
<feature type="compositionally biased region" description="Polar residues" evidence="1">
    <location>
        <begin position="294"/>
        <end position="303"/>
    </location>
</feature>
<evidence type="ECO:0000313" key="2">
    <source>
        <dbReference type="EMBL" id="AFK04982.1"/>
    </source>
</evidence>